<feature type="domain" description="HTH cro/C1-type" evidence="4">
    <location>
        <begin position="10"/>
        <end position="64"/>
    </location>
</feature>
<organism evidence="5 6">
    <name type="scientific">Hwanghaeella grinnelliae</name>
    <dbReference type="NCBI Taxonomy" id="2500179"/>
    <lineage>
        <taxon>Bacteria</taxon>
        <taxon>Pseudomonadati</taxon>
        <taxon>Pseudomonadota</taxon>
        <taxon>Alphaproteobacteria</taxon>
        <taxon>Rhodospirillales</taxon>
        <taxon>Rhodospirillaceae</taxon>
        <taxon>Hwanghaeella</taxon>
    </lineage>
</organism>
<evidence type="ECO:0000313" key="6">
    <source>
        <dbReference type="Proteomes" id="UP000287447"/>
    </source>
</evidence>
<dbReference type="EMBL" id="SADE01000001">
    <property type="protein sequence ID" value="RVU38242.1"/>
    <property type="molecule type" value="Genomic_DNA"/>
</dbReference>
<dbReference type="AlphaFoldDB" id="A0A3S3UQK7"/>
<proteinExistence type="predicted"/>
<keyword evidence="2" id="KW-0238">DNA-binding</keyword>
<protein>
    <submittedName>
        <fullName evidence="5">XRE family transcriptional regulator</fullName>
    </submittedName>
</protein>
<keyword evidence="3" id="KW-0804">Transcription</keyword>
<dbReference type="InterPro" id="IPR050807">
    <property type="entry name" value="TransReg_Diox_bact_type"/>
</dbReference>
<dbReference type="PROSITE" id="PS50943">
    <property type="entry name" value="HTH_CROC1"/>
    <property type="match status" value="1"/>
</dbReference>
<evidence type="ECO:0000256" key="3">
    <source>
        <dbReference type="ARBA" id="ARBA00023163"/>
    </source>
</evidence>
<evidence type="ECO:0000256" key="1">
    <source>
        <dbReference type="ARBA" id="ARBA00023015"/>
    </source>
</evidence>
<dbReference type="Pfam" id="PF01381">
    <property type="entry name" value="HTH_3"/>
    <property type="match status" value="1"/>
</dbReference>
<evidence type="ECO:0000313" key="5">
    <source>
        <dbReference type="EMBL" id="RVU38242.1"/>
    </source>
</evidence>
<evidence type="ECO:0000256" key="2">
    <source>
        <dbReference type="ARBA" id="ARBA00023125"/>
    </source>
</evidence>
<dbReference type="SMART" id="SM00530">
    <property type="entry name" value="HTH_XRE"/>
    <property type="match status" value="1"/>
</dbReference>
<accession>A0A3S3UQK7</accession>
<reference evidence="6" key="1">
    <citation type="submission" date="2019-01" db="EMBL/GenBank/DDBJ databases">
        <title>Gri0909 isolated from a small marine red alga.</title>
        <authorList>
            <person name="Kim J."/>
            <person name="Jeong S.E."/>
            <person name="Jeon C.O."/>
        </authorList>
    </citation>
    <scope>NUCLEOTIDE SEQUENCE [LARGE SCALE GENOMIC DNA]</scope>
    <source>
        <strain evidence="6">Gri0909</strain>
    </source>
</reference>
<dbReference type="GO" id="GO:0003677">
    <property type="term" value="F:DNA binding"/>
    <property type="evidence" value="ECO:0007669"/>
    <property type="project" value="UniProtKB-KW"/>
</dbReference>
<dbReference type="OrthoDB" id="1123084at2"/>
<dbReference type="InterPro" id="IPR001387">
    <property type="entry name" value="Cro/C1-type_HTH"/>
</dbReference>
<keyword evidence="6" id="KW-1185">Reference proteome</keyword>
<dbReference type="Pfam" id="PF09856">
    <property type="entry name" value="ScfRs"/>
    <property type="match status" value="1"/>
</dbReference>
<evidence type="ECO:0000259" key="4">
    <source>
        <dbReference type="PROSITE" id="PS50943"/>
    </source>
</evidence>
<dbReference type="Proteomes" id="UP000287447">
    <property type="component" value="Unassembled WGS sequence"/>
</dbReference>
<dbReference type="SUPFAM" id="SSF47413">
    <property type="entry name" value="lambda repressor-like DNA-binding domains"/>
    <property type="match status" value="1"/>
</dbReference>
<comment type="caution">
    <text evidence="5">The sequence shown here is derived from an EMBL/GenBank/DDBJ whole genome shotgun (WGS) entry which is preliminary data.</text>
</comment>
<dbReference type="Gene3D" id="1.10.260.40">
    <property type="entry name" value="lambda repressor-like DNA-binding domains"/>
    <property type="match status" value="1"/>
</dbReference>
<dbReference type="PANTHER" id="PTHR46797:SF23">
    <property type="entry name" value="HTH-TYPE TRANSCRIPTIONAL REGULATOR SUTR"/>
    <property type="match status" value="1"/>
</dbReference>
<gene>
    <name evidence="5" type="ORF">EOI86_02800</name>
</gene>
<dbReference type="InterPro" id="IPR018653">
    <property type="entry name" value="ScfR_C"/>
</dbReference>
<dbReference type="GO" id="GO:0003700">
    <property type="term" value="F:DNA-binding transcription factor activity"/>
    <property type="evidence" value="ECO:0007669"/>
    <property type="project" value="TreeGrafter"/>
</dbReference>
<dbReference type="PANTHER" id="PTHR46797">
    <property type="entry name" value="HTH-TYPE TRANSCRIPTIONAL REGULATOR"/>
    <property type="match status" value="1"/>
</dbReference>
<dbReference type="CDD" id="cd00093">
    <property type="entry name" value="HTH_XRE"/>
    <property type="match status" value="1"/>
</dbReference>
<name>A0A3S3UQK7_9PROT</name>
<dbReference type="GO" id="GO:0005829">
    <property type="term" value="C:cytosol"/>
    <property type="evidence" value="ECO:0007669"/>
    <property type="project" value="TreeGrafter"/>
</dbReference>
<keyword evidence="1" id="KW-0805">Transcription regulation</keyword>
<dbReference type="RefSeq" id="WP_127763614.1">
    <property type="nucleotide sequence ID" value="NZ_SADE01000001.1"/>
</dbReference>
<dbReference type="InterPro" id="IPR010982">
    <property type="entry name" value="Lambda_DNA-bd_dom_sf"/>
</dbReference>
<sequence length="464" mass="51895">MVDTIVGTRIRQRRREIGITQAELARRIGISASYLNLIEWNKRPIAGTLLRNIAERLNLAIEDLDGASEHRLHETLVEIAHLPSLQGMNIESHRTSELIGRFPGWARSMAALARSEHEASARAQTLSERLSNDPFLNEAVHRMLTRIASIRSAAEILTDYPDAPEERKERFHHIISEESRVLSDIGEALAVYLDKAEEENRILTPIDEVEALFTARENHFAELEEFAEKLAPHLTSPHPVSRHAKALELTREHLSGLIKDLIGSHREVETAAARTRATQALMDYAVGAILMPMKAFQEYSDELRYDIEALSEVFSTGINAVCHRLTALPRTENVPRFGYFRANAAGTIIEMLGLPGLAIPRYAAACPLWVLYRAQQSPETVIRQRALFPSGARFVFVARARNTGPTGFGKPRHYVTDMLATSEADAQRTVYAAETNAPVEEVGPSCRLCPRRNCLHRVEDPLAA</sequence>